<dbReference type="VEuPathDB" id="FungiDB:An01g14710"/>
<keyword evidence="2" id="KW-1133">Transmembrane helix</keyword>
<proteinExistence type="predicted"/>
<feature type="transmembrane region" description="Helical" evidence="2">
    <location>
        <begin position="117"/>
        <end position="141"/>
    </location>
</feature>
<comment type="caution">
    <text evidence="4">The sequence shown here is derived from an EMBL/GenBank/DDBJ whole genome shotgun (WGS) entry which is preliminary data.</text>
</comment>
<evidence type="ECO:0000313" key="5">
    <source>
        <dbReference type="Proteomes" id="UP000068243"/>
    </source>
</evidence>
<keyword evidence="2" id="KW-0812">Transmembrane</keyword>
<dbReference type="AlphaFoldDB" id="A0A100IT86"/>
<evidence type="ECO:0000313" key="4">
    <source>
        <dbReference type="EMBL" id="GAQ46902.1"/>
    </source>
</evidence>
<dbReference type="PANTHER" id="PTHR37013">
    <property type="entry name" value="INTEGRAL MEMBRANE PROTEIN (AFU_ORTHOLOGUE AFUA_1G05950)-RELATED"/>
    <property type="match status" value="1"/>
</dbReference>
<feature type="transmembrane region" description="Helical" evidence="2">
    <location>
        <begin position="20"/>
        <end position="43"/>
    </location>
</feature>
<dbReference type="OMA" id="ELNAYIF"/>
<dbReference type="EMBL" id="BCMY01000023">
    <property type="protein sequence ID" value="GAQ46902.1"/>
    <property type="molecule type" value="Genomic_DNA"/>
</dbReference>
<accession>A0A100IT86</accession>
<dbReference type="Proteomes" id="UP000068243">
    <property type="component" value="Unassembled WGS sequence"/>
</dbReference>
<evidence type="ECO:0000256" key="2">
    <source>
        <dbReference type="SAM" id="Phobius"/>
    </source>
</evidence>
<dbReference type="Pfam" id="PF24802">
    <property type="entry name" value="DUF7703"/>
    <property type="match status" value="1"/>
</dbReference>
<feature type="compositionally biased region" description="Low complexity" evidence="1">
    <location>
        <begin position="334"/>
        <end position="348"/>
    </location>
</feature>
<feature type="domain" description="DUF7703" evidence="3">
    <location>
        <begin position="18"/>
        <end position="264"/>
    </location>
</feature>
<dbReference type="VEuPathDB" id="FungiDB:ASPNIDRAFT2_1162933"/>
<evidence type="ECO:0000256" key="1">
    <source>
        <dbReference type="SAM" id="MobiDB-lite"/>
    </source>
</evidence>
<reference evidence="5" key="1">
    <citation type="journal article" date="2016" name="Genome Announc.">
        <title>Draft genome sequence of Aspergillus niger strain An76.</title>
        <authorList>
            <person name="Gong W."/>
            <person name="Cheng Z."/>
            <person name="Zhang H."/>
            <person name="Liu L."/>
            <person name="Gao P."/>
            <person name="Wang L."/>
        </authorList>
    </citation>
    <scope>NUCLEOTIDE SEQUENCE [LARGE SCALE GENOMIC DNA]</scope>
    <source>
        <strain evidence="5">An76</strain>
    </source>
</reference>
<sequence>MWLDDIGSRVGSQLSRPVTYVITSFLSIALYNVVELTFILLLTFKRRKGLYFWSFIVATWGIAIYSIGFILKDFNLVDNAISYFYVTLIVVGWCAMVTGQSMVLYSRLHLVVRHHIMLRFILGMIICDVFLLQLPTVILCYGANSSTSDRFVLPYAIYERIQVTVFFIQESIISGVYVYETFRLLRSEDEVLEGSHREAARRLMLHLILMNIIVIVLDIAILVLQWAGRYAAQTAVKGFIYSVKLKLEFDILNQLVTFVYHSHTSNSGNLDVDSSSRNLWDMNQQTEPNTASARHLHPRHCAWASVASRVRRDFTISAEKKMSKIIQYTRKQSDSSGSPQDQGSVRPT</sequence>
<dbReference type="VEuPathDB" id="FungiDB:ATCC64974_11670"/>
<feature type="transmembrane region" description="Helical" evidence="2">
    <location>
        <begin position="50"/>
        <end position="71"/>
    </location>
</feature>
<keyword evidence="2" id="KW-0472">Membrane</keyword>
<organism evidence="4 5">
    <name type="scientific">Aspergillus niger</name>
    <dbReference type="NCBI Taxonomy" id="5061"/>
    <lineage>
        <taxon>Eukaryota</taxon>
        <taxon>Fungi</taxon>
        <taxon>Dikarya</taxon>
        <taxon>Ascomycota</taxon>
        <taxon>Pezizomycotina</taxon>
        <taxon>Eurotiomycetes</taxon>
        <taxon>Eurotiomycetidae</taxon>
        <taxon>Eurotiales</taxon>
        <taxon>Aspergillaceae</taxon>
        <taxon>Aspergillus</taxon>
        <taxon>Aspergillus subgen. Circumdati</taxon>
    </lineage>
</organism>
<feature type="transmembrane region" description="Helical" evidence="2">
    <location>
        <begin position="161"/>
        <end position="182"/>
    </location>
</feature>
<dbReference type="InterPro" id="IPR056120">
    <property type="entry name" value="DUF7703"/>
</dbReference>
<dbReference type="VEuPathDB" id="FungiDB:M747DRAFT_70297"/>
<name>A0A100IT86_ASPNG</name>
<gene>
    <name evidence="4" type="ORF">ABL_09563</name>
</gene>
<feature type="region of interest" description="Disordered" evidence="1">
    <location>
        <begin position="327"/>
        <end position="348"/>
    </location>
</feature>
<dbReference type="OrthoDB" id="405906at2759"/>
<dbReference type="PANTHER" id="PTHR37013:SF3">
    <property type="entry name" value="INTEGRAL MEMBRANE PROTEIN (AFU_ORTHOLOGUE AFUA_1G05950)"/>
    <property type="match status" value="1"/>
</dbReference>
<feature type="transmembrane region" description="Helical" evidence="2">
    <location>
        <begin position="203"/>
        <end position="227"/>
    </location>
</feature>
<protein>
    <submittedName>
        <fullName evidence="4">Integral membrane protein</fullName>
    </submittedName>
</protein>
<feature type="transmembrane region" description="Helical" evidence="2">
    <location>
        <begin position="83"/>
        <end position="105"/>
    </location>
</feature>
<evidence type="ECO:0000259" key="3">
    <source>
        <dbReference type="Pfam" id="PF24802"/>
    </source>
</evidence>